<evidence type="ECO:0000313" key="2">
    <source>
        <dbReference type="EMBL" id="PKA64000.1"/>
    </source>
</evidence>
<protein>
    <submittedName>
        <fullName evidence="2">Uncharacterized protein</fullName>
    </submittedName>
</protein>
<keyword evidence="1" id="KW-0472">Membrane</keyword>
<dbReference type="EMBL" id="KZ451906">
    <property type="protein sequence ID" value="PKA64000.1"/>
    <property type="molecule type" value="Genomic_DNA"/>
</dbReference>
<evidence type="ECO:0000256" key="1">
    <source>
        <dbReference type="SAM" id="Phobius"/>
    </source>
</evidence>
<dbReference type="Proteomes" id="UP000236161">
    <property type="component" value="Unassembled WGS sequence"/>
</dbReference>
<keyword evidence="1" id="KW-1133">Transmembrane helix</keyword>
<feature type="transmembrane region" description="Helical" evidence="1">
    <location>
        <begin position="110"/>
        <end position="127"/>
    </location>
</feature>
<reference evidence="2 3" key="1">
    <citation type="journal article" date="2017" name="Nature">
        <title>The Apostasia genome and the evolution of orchids.</title>
        <authorList>
            <person name="Zhang G.Q."/>
            <person name="Liu K.W."/>
            <person name="Li Z."/>
            <person name="Lohaus R."/>
            <person name="Hsiao Y.Y."/>
            <person name="Niu S.C."/>
            <person name="Wang J.Y."/>
            <person name="Lin Y.C."/>
            <person name="Xu Q."/>
            <person name="Chen L.J."/>
            <person name="Yoshida K."/>
            <person name="Fujiwara S."/>
            <person name="Wang Z.W."/>
            <person name="Zhang Y.Q."/>
            <person name="Mitsuda N."/>
            <person name="Wang M."/>
            <person name="Liu G.H."/>
            <person name="Pecoraro L."/>
            <person name="Huang H.X."/>
            <person name="Xiao X.J."/>
            <person name="Lin M."/>
            <person name="Wu X.Y."/>
            <person name="Wu W.L."/>
            <person name="Chen Y.Y."/>
            <person name="Chang S.B."/>
            <person name="Sakamoto S."/>
            <person name="Ohme-Takagi M."/>
            <person name="Yagi M."/>
            <person name="Zeng S.J."/>
            <person name="Shen C.Y."/>
            <person name="Yeh C.M."/>
            <person name="Luo Y.B."/>
            <person name="Tsai W.C."/>
            <person name="Van de Peer Y."/>
            <person name="Liu Z.J."/>
        </authorList>
    </citation>
    <scope>NUCLEOTIDE SEQUENCE [LARGE SCALE GENOMIC DNA]</scope>
    <source>
        <strain evidence="3">cv. Shenzhen</strain>
        <tissue evidence="2">Stem</tissue>
    </source>
</reference>
<sequence>MQTKTTYTLKETNQVTNFFAKLNYTDIAFVSFDDVPVEGQNLILTEKIGTDCCSILMFLVVGCFVAADSGCNTDLLYLLCVVVVVFLWLLRSDACISASCFQPSLELVAGFWLQVTVVLLAAVVLSADADAGVVCRLFCCDAGWDASCKLL</sequence>
<dbReference type="AlphaFoldDB" id="A0A2I0B890"/>
<evidence type="ECO:0000313" key="3">
    <source>
        <dbReference type="Proteomes" id="UP000236161"/>
    </source>
</evidence>
<gene>
    <name evidence="2" type="ORF">AXF42_Ash005012</name>
</gene>
<name>A0A2I0B890_9ASPA</name>
<keyword evidence="1" id="KW-0812">Transmembrane</keyword>
<organism evidence="2 3">
    <name type="scientific">Apostasia shenzhenica</name>
    <dbReference type="NCBI Taxonomy" id="1088818"/>
    <lineage>
        <taxon>Eukaryota</taxon>
        <taxon>Viridiplantae</taxon>
        <taxon>Streptophyta</taxon>
        <taxon>Embryophyta</taxon>
        <taxon>Tracheophyta</taxon>
        <taxon>Spermatophyta</taxon>
        <taxon>Magnoliopsida</taxon>
        <taxon>Liliopsida</taxon>
        <taxon>Asparagales</taxon>
        <taxon>Orchidaceae</taxon>
        <taxon>Apostasioideae</taxon>
        <taxon>Apostasia</taxon>
    </lineage>
</organism>
<accession>A0A2I0B890</accession>
<feature type="transmembrane region" description="Helical" evidence="1">
    <location>
        <begin position="74"/>
        <end position="90"/>
    </location>
</feature>
<proteinExistence type="predicted"/>
<keyword evidence="3" id="KW-1185">Reference proteome</keyword>